<gene>
    <name evidence="9" type="ORF">GCM10018772_70900</name>
</gene>
<feature type="transmembrane region" description="Helical" evidence="7">
    <location>
        <begin position="123"/>
        <end position="142"/>
    </location>
</feature>
<organism evidence="9 10">
    <name type="scientific">Streptomyces fumanus</name>
    <dbReference type="NCBI Taxonomy" id="67302"/>
    <lineage>
        <taxon>Bacteria</taxon>
        <taxon>Bacillati</taxon>
        <taxon>Actinomycetota</taxon>
        <taxon>Actinomycetes</taxon>
        <taxon>Kitasatosporales</taxon>
        <taxon>Streptomycetaceae</taxon>
        <taxon>Streptomyces</taxon>
    </lineage>
</organism>
<evidence type="ECO:0000256" key="3">
    <source>
        <dbReference type="ARBA" id="ARBA00022475"/>
    </source>
</evidence>
<evidence type="ECO:0000256" key="2">
    <source>
        <dbReference type="ARBA" id="ARBA00006162"/>
    </source>
</evidence>
<dbReference type="Gene3D" id="3.10.20.90">
    <property type="entry name" value="Phosphatidylinositol 3-kinase Catalytic Subunit, Chain A, domain 1"/>
    <property type="match status" value="1"/>
</dbReference>
<comment type="similarity">
    <text evidence="2">Belongs to the EccD/Snm4 family.</text>
</comment>
<accession>A0A919AZV5</accession>
<dbReference type="InterPro" id="IPR006707">
    <property type="entry name" value="T7SS_EccD"/>
</dbReference>
<feature type="transmembrane region" description="Helical" evidence="7">
    <location>
        <begin position="238"/>
        <end position="258"/>
    </location>
</feature>
<evidence type="ECO:0000256" key="1">
    <source>
        <dbReference type="ARBA" id="ARBA00004651"/>
    </source>
</evidence>
<keyword evidence="6 7" id="KW-0472">Membrane</keyword>
<dbReference type="InterPro" id="IPR024962">
    <property type="entry name" value="YukD-like"/>
</dbReference>
<feature type="transmembrane region" description="Helical" evidence="7">
    <location>
        <begin position="264"/>
        <end position="285"/>
    </location>
</feature>
<comment type="subcellular location">
    <subcellularLocation>
        <location evidence="1">Cell membrane</location>
        <topology evidence="1">Multi-pass membrane protein</topology>
    </subcellularLocation>
</comment>
<proteinExistence type="inferred from homology"/>
<sequence length="466" mass="46918">MTDNALSGLCRLTVRAPDKTVDLSVPADIPVADLLPALLAYAGDGLAEAGVDHDGWVLQRLGGKPLDHEATLEAQHARDGEVLYLRPHAEALPEVHLDDLVDGIYTTMRDRPFGWTPVVGKRVLLTAGALCQLLALTVLGLSDTSGTVTALAAGAFALLTLGGAAAASRAIGDAGAGTALGAMVPAYLAVAGWVLPGGDLTGPGLHEVLGARLLAACASAAAGAVLAVAAVAAFATVFLALCAVAVAGAAAGVLLLVADMPPEHASGLLAVTAVVFGAFVPSLSFRLAGLRMPPIPTNAEELQEGIEPHAPSVVAERSVLADGWMTGLYAAAGTICAACVAGLSVRPTLAQNVTTAVLSLLLLLHARVLGNTLQRLSLTAPGVLGAVSLVRTAFLGATPGQQLLLVAALLAVTAVLTVASWTVPGNRLVPYWGRAAELAHSAAAIALLPLALWVLGVYGALRALAA</sequence>
<dbReference type="Pfam" id="PF19053">
    <property type="entry name" value="EccD"/>
    <property type="match status" value="1"/>
</dbReference>
<feature type="transmembrane region" description="Helical" evidence="7">
    <location>
        <begin position="174"/>
        <end position="196"/>
    </location>
</feature>
<dbReference type="Proteomes" id="UP000630718">
    <property type="component" value="Unassembled WGS sequence"/>
</dbReference>
<evidence type="ECO:0000313" key="10">
    <source>
        <dbReference type="Proteomes" id="UP000630718"/>
    </source>
</evidence>
<dbReference type="PIRSF" id="PIRSF017804">
    <property type="entry name" value="Secretion_EccD1"/>
    <property type="match status" value="1"/>
</dbReference>
<dbReference type="InterPro" id="IPR044049">
    <property type="entry name" value="EccD_transm"/>
</dbReference>
<evidence type="ECO:0000313" key="9">
    <source>
        <dbReference type="EMBL" id="GHF35371.1"/>
    </source>
</evidence>
<dbReference type="Pfam" id="PF08817">
    <property type="entry name" value="YukD"/>
    <property type="match status" value="1"/>
</dbReference>
<dbReference type="EMBL" id="BNBI01000027">
    <property type="protein sequence ID" value="GHF35371.1"/>
    <property type="molecule type" value="Genomic_DNA"/>
</dbReference>
<evidence type="ECO:0000256" key="6">
    <source>
        <dbReference type="ARBA" id="ARBA00023136"/>
    </source>
</evidence>
<evidence type="ECO:0000259" key="8">
    <source>
        <dbReference type="Pfam" id="PF19053"/>
    </source>
</evidence>
<name>A0A919AZV5_9ACTN</name>
<comment type="caution">
    <text evidence="9">The sequence shown here is derived from an EMBL/GenBank/DDBJ whole genome shotgun (WGS) entry which is preliminary data.</text>
</comment>
<keyword evidence="3" id="KW-1003">Cell membrane</keyword>
<dbReference type="AlphaFoldDB" id="A0A919AZV5"/>
<feature type="transmembrane region" description="Helical" evidence="7">
    <location>
        <begin position="435"/>
        <end position="461"/>
    </location>
</feature>
<dbReference type="GO" id="GO:0005886">
    <property type="term" value="C:plasma membrane"/>
    <property type="evidence" value="ECO:0007669"/>
    <property type="project" value="UniProtKB-SubCell"/>
</dbReference>
<evidence type="ECO:0000256" key="5">
    <source>
        <dbReference type="ARBA" id="ARBA00022989"/>
    </source>
</evidence>
<feature type="transmembrane region" description="Helical" evidence="7">
    <location>
        <begin position="326"/>
        <end position="343"/>
    </location>
</feature>
<keyword evidence="4 7" id="KW-0812">Transmembrane</keyword>
<feature type="transmembrane region" description="Helical" evidence="7">
    <location>
        <begin position="403"/>
        <end position="423"/>
    </location>
</feature>
<keyword evidence="5 7" id="KW-1133">Transmembrane helix</keyword>
<keyword evidence="10" id="KW-1185">Reference proteome</keyword>
<protein>
    <submittedName>
        <fullName evidence="9">Type VII secretion integral membrane protein EccD</fullName>
    </submittedName>
</protein>
<feature type="domain" description="EccD-like transmembrane" evidence="8">
    <location>
        <begin position="121"/>
        <end position="464"/>
    </location>
</feature>
<feature type="transmembrane region" description="Helical" evidence="7">
    <location>
        <begin position="378"/>
        <end position="397"/>
    </location>
</feature>
<reference evidence="9" key="2">
    <citation type="submission" date="2020-09" db="EMBL/GenBank/DDBJ databases">
        <authorList>
            <person name="Sun Q."/>
            <person name="Ohkuma M."/>
        </authorList>
    </citation>
    <scope>NUCLEOTIDE SEQUENCE</scope>
    <source>
        <strain evidence="9">JCM 4477</strain>
    </source>
</reference>
<reference evidence="9" key="1">
    <citation type="journal article" date="2014" name="Int. J. Syst. Evol. Microbiol.">
        <title>Complete genome sequence of Corynebacterium casei LMG S-19264T (=DSM 44701T), isolated from a smear-ripened cheese.</title>
        <authorList>
            <consortium name="US DOE Joint Genome Institute (JGI-PGF)"/>
            <person name="Walter F."/>
            <person name="Albersmeier A."/>
            <person name="Kalinowski J."/>
            <person name="Ruckert C."/>
        </authorList>
    </citation>
    <scope>NUCLEOTIDE SEQUENCE</scope>
    <source>
        <strain evidence="9">JCM 4477</strain>
    </source>
</reference>
<feature type="transmembrane region" description="Helical" evidence="7">
    <location>
        <begin position="208"/>
        <end position="231"/>
    </location>
</feature>
<feature type="transmembrane region" description="Helical" evidence="7">
    <location>
        <begin position="148"/>
        <end position="167"/>
    </location>
</feature>
<evidence type="ECO:0000256" key="7">
    <source>
        <dbReference type="SAM" id="Phobius"/>
    </source>
</evidence>
<dbReference type="NCBIfam" id="TIGR03920">
    <property type="entry name" value="T7SS_EccD"/>
    <property type="match status" value="1"/>
</dbReference>
<evidence type="ECO:0000256" key="4">
    <source>
        <dbReference type="ARBA" id="ARBA00022692"/>
    </source>
</evidence>
<dbReference type="RefSeq" id="WP_190208598.1">
    <property type="nucleotide sequence ID" value="NZ_BNBI01000027.1"/>
</dbReference>